<dbReference type="OrthoDB" id="288902at2759"/>
<dbReference type="AlphaFoldDB" id="A0A0V0QFZ4"/>
<organism evidence="1 2">
    <name type="scientific">Pseudocohnilembus persalinus</name>
    <name type="common">Ciliate</name>
    <dbReference type="NCBI Taxonomy" id="266149"/>
    <lineage>
        <taxon>Eukaryota</taxon>
        <taxon>Sar</taxon>
        <taxon>Alveolata</taxon>
        <taxon>Ciliophora</taxon>
        <taxon>Intramacronucleata</taxon>
        <taxon>Oligohymenophorea</taxon>
        <taxon>Scuticociliatia</taxon>
        <taxon>Philasterida</taxon>
        <taxon>Pseudocohnilembidae</taxon>
        <taxon>Pseudocohnilembus</taxon>
    </lineage>
</organism>
<accession>A0A0V0QFZ4</accession>
<evidence type="ECO:0000313" key="1">
    <source>
        <dbReference type="EMBL" id="KRX01138.1"/>
    </source>
</evidence>
<proteinExistence type="predicted"/>
<protein>
    <submittedName>
        <fullName evidence="1">Uncharacterized protein</fullName>
    </submittedName>
</protein>
<gene>
    <name evidence="1" type="ORF">PPERSA_08239</name>
</gene>
<dbReference type="InParanoid" id="A0A0V0QFZ4"/>
<dbReference type="EMBL" id="LDAU01000176">
    <property type="protein sequence ID" value="KRX01138.1"/>
    <property type="molecule type" value="Genomic_DNA"/>
</dbReference>
<evidence type="ECO:0000313" key="2">
    <source>
        <dbReference type="Proteomes" id="UP000054937"/>
    </source>
</evidence>
<dbReference type="Proteomes" id="UP000054937">
    <property type="component" value="Unassembled WGS sequence"/>
</dbReference>
<reference evidence="1 2" key="1">
    <citation type="journal article" date="2015" name="Sci. Rep.">
        <title>Genome of the facultative scuticociliatosis pathogen Pseudocohnilembus persalinus provides insight into its virulence through horizontal gene transfer.</title>
        <authorList>
            <person name="Xiong J."/>
            <person name="Wang G."/>
            <person name="Cheng J."/>
            <person name="Tian M."/>
            <person name="Pan X."/>
            <person name="Warren A."/>
            <person name="Jiang C."/>
            <person name="Yuan D."/>
            <person name="Miao W."/>
        </authorList>
    </citation>
    <scope>NUCLEOTIDE SEQUENCE [LARGE SCALE GENOMIC DNA]</scope>
    <source>
        <strain evidence="1">36N120E</strain>
    </source>
</reference>
<keyword evidence="2" id="KW-1185">Reference proteome</keyword>
<name>A0A0V0QFZ4_PSEPJ</name>
<sequence length="119" mass="14536">MALHVYLLKQRIQQEKNKSVKNDAETLLYYCKTNHYPEFAQKYNENVPVEDFTDYFIENYSNRFELINEELENFYLGKDQLFENQQEIKLDSLDYSDILNYKIYWGLQKDPEQLENQNQ</sequence>
<comment type="caution">
    <text evidence="1">The sequence shown here is derived from an EMBL/GenBank/DDBJ whole genome shotgun (WGS) entry which is preliminary data.</text>
</comment>